<evidence type="ECO:0000313" key="6">
    <source>
        <dbReference type="Proteomes" id="UP000789375"/>
    </source>
</evidence>
<dbReference type="PANTHER" id="PTHR11049:SF16">
    <property type="entry name" value="PROTEIN VDLD"/>
    <property type="match status" value="1"/>
</dbReference>
<dbReference type="InterPro" id="IPR006683">
    <property type="entry name" value="Thioestr_dom"/>
</dbReference>
<keyword evidence="3" id="KW-0812">Transmembrane</keyword>
<evidence type="ECO:0000313" key="5">
    <source>
        <dbReference type="EMBL" id="CAG8435698.1"/>
    </source>
</evidence>
<feature type="transmembrane region" description="Helical" evidence="3">
    <location>
        <begin position="20"/>
        <end position="43"/>
    </location>
</feature>
<dbReference type="EMBL" id="CAJVPP010000027">
    <property type="protein sequence ID" value="CAG8435698.1"/>
    <property type="molecule type" value="Genomic_DNA"/>
</dbReference>
<dbReference type="SUPFAM" id="SSF54637">
    <property type="entry name" value="Thioesterase/thiol ester dehydrase-isomerase"/>
    <property type="match status" value="2"/>
</dbReference>
<gene>
    <name evidence="5" type="ORF">FMOSSE_LOCUS294</name>
</gene>
<dbReference type="Proteomes" id="UP000789375">
    <property type="component" value="Unassembled WGS sequence"/>
</dbReference>
<keyword evidence="3" id="KW-1133">Transmembrane helix</keyword>
<accession>A0A9N8UXS4</accession>
<reference evidence="5" key="1">
    <citation type="submission" date="2021-06" db="EMBL/GenBank/DDBJ databases">
        <authorList>
            <person name="Kallberg Y."/>
            <person name="Tangrot J."/>
            <person name="Rosling A."/>
        </authorList>
    </citation>
    <scope>NUCLEOTIDE SEQUENCE</scope>
    <source>
        <strain evidence="5">87-6 pot B 2015</strain>
    </source>
</reference>
<comment type="caution">
    <text evidence="5">The sequence shown here is derived from an EMBL/GenBank/DDBJ whole genome shotgun (WGS) entry which is preliminary data.</text>
</comment>
<dbReference type="InterPro" id="IPR033120">
    <property type="entry name" value="HOTDOG_ACOT"/>
</dbReference>
<sequence length="478" mass="54239">MKKFSRNCMLMDIMNWLPEAGTCCVILLLIIVALLSIIVLGGFDKLSSTINLLLFPPASPPERNVPETKEVCSSRITMTEIVLPSHADTRGFVFGGVILEWIDLAAGYSAKKHAVYPCVTRSVDAVHFMHPIKVGDFLIIEASVNRAWNTSMEVGVRVETENPITGKRKYCCHAYLTFVALSGSSKSVGKLLGRHRNLTAKVPRIIPVTPIEQQRFDYAEIRRQARVKKSKHTDDKGQREQHKLEALRELLRKWSEHHNTETKSTAELPPLLQEPESYSADSNDPANVYLIRRSSTFKGLPIQPDTKCSSESFAEVVETVLPQHANTLQITFGGQIMKWMEQCCLVSASRHSRRFLLLARPTYVGDCITVRSIVSCTFHSSLEVYVSVEAENLMTGERFFTNDGFYTMVAVDSHNVPTPVPQTITDYEQEYEVFKDAEFRRNTRLQQRRELIQKEMAAHPKEFEKYTHENENESPINS</sequence>
<evidence type="ECO:0000256" key="1">
    <source>
        <dbReference type="ARBA" id="ARBA00022801"/>
    </source>
</evidence>
<dbReference type="GO" id="GO:0005829">
    <property type="term" value="C:cytosol"/>
    <property type="evidence" value="ECO:0007669"/>
    <property type="project" value="TreeGrafter"/>
</dbReference>
<feature type="domain" description="HotDog ACOT-type" evidence="4">
    <location>
        <begin position="72"/>
        <end position="184"/>
    </location>
</feature>
<feature type="compositionally biased region" description="Basic and acidic residues" evidence="2">
    <location>
        <begin position="459"/>
        <end position="471"/>
    </location>
</feature>
<feature type="domain" description="HotDog ACOT-type" evidence="4">
    <location>
        <begin position="310"/>
        <end position="414"/>
    </location>
</feature>
<dbReference type="Gene3D" id="3.10.129.10">
    <property type="entry name" value="Hotdog Thioesterase"/>
    <property type="match status" value="2"/>
</dbReference>
<dbReference type="Pfam" id="PF03061">
    <property type="entry name" value="4HBT"/>
    <property type="match status" value="1"/>
</dbReference>
<dbReference type="InterPro" id="IPR029069">
    <property type="entry name" value="HotDog_dom_sf"/>
</dbReference>
<evidence type="ECO:0000256" key="3">
    <source>
        <dbReference type="SAM" id="Phobius"/>
    </source>
</evidence>
<keyword evidence="3" id="KW-0472">Membrane</keyword>
<dbReference type="PROSITE" id="PS51770">
    <property type="entry name" value="HOTDOG_ACOT"/>
    <property type="match status" value="2"/>
</dbReference>
<keyword evidence="1" id="KW-0378">Hydrolase</keyword>
<feature type="region of interest" description="Disordered" evidence="2">
    <location>
        <begin position="258"/>
        <end position="283"/>
    </location>
</feature>
<dbReference type="CDD" id="cd03442">
    <property type="entry name" value="BFIT_BACH"/>
    <property type="match status" value="2"/>
</dbReference>
<dbReference type="AlphaFoldDB" id="A0A9N8UXS4"/>
<name>A0A9N8UXS4_FUNMO</name>
<evidence type="ECO:0000259" key="4">
    <source>
        <dbReference type="PROSITE" id="PS51770"/>
    </source>
</evidence>
<organism evidence="5 6">
    <name type="scientific">Funneliformis mosseae</name>
    <name type="common">Endomycorrhizal fungus</name>
    <name type="synonym">Glomus mosseae</name>
    <dbReference type="NCBI Taxonomy" id="27381"/>
    <lineage>
        <taxon>Eukaryota</taxon>
        <taxon>Fungi</taxon>
        <taxon>Fungi incertae sedis</taxon>
        <taxon>Mucoromycota</taxon>
        <taxon>Glomeromycotina</taxon>
        <taxon>Glomeromycetes</taxon>
        <taxon>Glomerales</taxon>
        <taxon>Glomeraceae</taxon>
        <taxon>Funneliformis</taxon>
    </lineage>
</organism>
<dbReference type="GO" id="GO:0052816">
    <property type="term" value="F:long-chain fatty acyl-CoA hydrolase activity"/>
    <property type="evidence" value="ECO:0007669"/>
    <property type="project" value="TreeGrafter"/>
</dbReference>
<keyword evidence="6" id="KW-1185">Reference proteome</keyword>
<protein>
    <submittedName>
        <fullName evidence="5">9509_t:CDS:1</fullName>
    </submittedName>
</protein>
<evidence type="ECO:0000256" key="2">
    <source>
        <dbReference type="SAM" id="MobiDB-lite"/>
    </source>
</evidence>
<proteinExistence type="predicted"/>
<dbReference type="InterPro" id="IPR040170">
    <property type="entry name" value="Cytosol_ACT"/>
</dbReference>
<dbReference type="PANTHER" id="PTHR11049">
    <property type="entry name" value="ACYL COENZYME A THIOESTER HYDROLASE"/>
    <property type="match status" value="1"/>
</dbReference>
<dbReference type="GO" id="GO:0006637">
    <property type="term" value="P:acyl-CoA metabolic process"/>
    <property type="evidence" value="ECO:0007669"/>
    <property type="project" value="TreeGrafter"/>
</dbReference>
<feature type="region of interest" description="Disordered" evidence="2">
    <location>
        <begin position="459"/>
        <end position="478"/>
    </location>
</feature>